<gene>
    <name evidence="1" type="ORF">Fmac_011246</name>
</gene>
<protein>
    <submittedName>
        <fullName evidence="1">Uncharacterized protein</fullName>
    </submittedName>
</protein>
<dbReference type="Proteomes" id="UP001603857">
    <property type="component" value="Unassembled WGS sequence"/>
</dbReference>
<keyword evidence="2" id="KW-1185">Reference proteome</keyword>
<reference evidence="1 2" key="1">
    <citation type="submission" date="2024-08" db="EMBL/GenBank/DDBJ databases">
        <title>Insights into the chromosomal genome structure of Flemingia macrophylla.</title>
        <authorList>
            <person name="Ding Y."/>
            <person name="Zhao Y."/>
            <person name="Bi W."/>
            <person name="Wu M."/>
            <person name="Zhao G."/>
            <person name="Gong Y."/>
            <person name="Li W."/>
            <person name="Zhang P."/>
        </authorList>
    </citation>
    <scope>NUCLEOTIDE SEQUENCE [LARGE SCALE GENOMIC DNA]</scope>
    <source>
        <strain evidence="1">DYQJB</strain>
        <tissue evidence="1">Leaf</tissue>
    </source>
</reference>
<sequence length="49" mass="5749">MSNMPRKTLDQKIKVLTTNQFVEFESSKNFDINKGIDKKSNHFEFDLLA</sequence>
<organism evidence="1 2">
    <name type="scientific">Flemingia macrophylla</name>
    <dbReference type="NCBI Taxonomy" id="520843"/>
    <lineage>
        <taxon>Eukaryota</taxon>
        <taxon>Viridiplantae</taxon>
        <taxon>Streptophyta</taxon>
        <taxon>Embryophyta</taxon>
        <taxon>Tracheophyta</taxon>
        <taxon>Spermatophyta</taxon>
        <taxon>Magnoliopsida</taxon>
        <taxon>eudicotyledons</taxon>
        <taxon>Gunneridae</taxon>
        <taxon>Pentapetalae</taxon>
        <taxon>rosids</taxon>
        <taxon>fabids</taxon>
        <taxon>Fabales</taxon>
        <taxon>Fabaceae</taxon>
        <taxon>Papilionoideae</taxon>
        <taxon>50 kb inversion clade</taxon>
        <taxon>NPAAA clade</taxon>
        <taxon>indigoferoid/millettioid clade</taxon>
        <taxon>Phaseoleae</taxon>
        <taxon>Flemingia</taxon>
    </lineage>
</organism>
<comment type="caution">
    <text evidence="1">The sequence shown here is derived from an EMBL/GenBank/DDBJ whole genome shotgun (WGS) entry which is preliminary data.</text>
</comment>
<dbReference type="EMBL" id="JBGMDY010000004">
    <property type="protein sequence ID" value="KAL2336800.1"/>
    <property type="molecule type" value="Genomic_DNA"/>
</dbReference>
<accession>A0ABD1MP09</accession>
<dbReference type="AlphaFoldDB" id="A0ABD1MP09"/>
<evidence type="ECO:0000313" key="1">
    <source>
        <dbReference type="EMBL" id="KAL2336800.1"/>
    </source>
</evidence>
<proteinExistence type="predicted"/>
<name>A0ABD1MP09_9FABA</name>
<evidence type="ECO:0000313" key="2">
    <source>
        <dbReference type="Proteomes" id="UP001603857"/>
    </source>
</evidence>